<name>A0ACC2YR95_9PEZI</name>
<sequence length="143" mass="15693">MAESRLPLLLAGQHLILPGSLNEVEAHQLITHASVLCNAKLSEIRLVFGRDPQLILAYNGYYAALVRSPKNSVESANGTMDILIQGSGRTGKEPAEAKRTAIRQLAAHMEDEIVRILKKRMKRKRDGSGRGKPDESVRLSSVP</sequence>
<accession>A0ACC2YR95</accession>
<evidence type="ECO:0000313" key="2">
    <source>
        <dbReference type="Proteomes" id="UP001172680"/>
    </source>
</evidence>
<dbReference type="Proteomes" id="UP001172680">
    <property type="component" value="Unassembled WGS sequence"/>
</dbReference>
<comment type="caution">
    <text evidence="1">The sequence shown here is derived from an EMBL/GenBank/DDBJ whole genome shotgun (WGS) entry which is preliminary data.</text>
</comment>
<organism evidence="1 2">
    <name type="scientific">Coniosporium tulheliwenetii</name>
    <dbReference type="NCBI Taxonomy" id="3383036"/>
    <lineage>
        <taxon>Eukaryota</taxon>
        <taxon>Fungi</taxon>
        <taxon>Dikarya</taxon>
        <taxon>Ascomycota</taxon>
        <taxon>Pezizomycotina</taxon>
        <taxon>Dothideomycetes</taxon>
        <taxon>Dothideomycetes incertae sedis</taxon>
        <taxon>Coniosporium</taxon>
    </lineage>
</organism>
<protein>
    <submittedName>
        <fullName evidence="1">Uncharacterized protein</fullName>
    </submittedName>
</protein>
<evidence type="ECO:0000313" key="1">
    <source>
        <dbReference type="EMBL" id="KAJ9637816.1"/>
    </source>
</evidence>
<proteinExistence type="predicted"/>
<reference evidence="1" key="1">
    <citation type="submission" date="2022-10" db="EMBL/GenBank/DDBJ databases">
        <title>Culturing micro-colonial fungi from biological soil crusts in the Mojave desert and describing Neophaeococcomyces mojavensis, and introducing the new genera and species Taxawa tesnikishii.</title>
        <authorList>
            <person name="Kurbessoian T."/>
            <person name="Stajich J.E."/>
        </authorList>
    </citation>
    <scope>NUCLEOTIDE SEQUENCE</scope>
    <source>
        <strain evidence="1">JES_115</strain>
    </source>
</reference>
<keyword evidence="2" id="KW-1185">Reference proteome</keyword>
<dbReference type="EMBL" id="JAPDRP010000022">
    <property type="protein sequence ID" value="KAJ9637816.1"/>
    <property type="molecule type" value="Genomic_DNA"/>
</dbReference>
<gene>
    <name evidence="1" type="ORF">H2199_007310</name>
</gene>